<accession>A0A173V3L0</accession>
<dbReference type="GO" id="GO:0045881">
    <property type="term" value="P:positive regulation of sporulation resulting in formation of a cellular spore"/>
    <property type="evidence" value="ECO:0007669"/>
    <property type="project" value="TreeGrafter"/>
</dbReference>
<dbReference type="GO" id="GO:0005694">
    <property type="term" value="C:chromosome"/>
    <property type="evidence" value="ECO:0007669"/>
    <property type="project" value="TreeGrafter"/>
</dbReference>
<dbReference type="InterPro" id="IPR003115">
    <property type="entry name" value="ParB_N"/>
</dbReference>
<dbReference type="Gene3D" id="1.10.10.2830">
    <property type="match status" value="1"/>
</dbReference>
<dbReference type="InterPro" id="IPR004437">
    <property type="entry name" value="ParB/RepB/Spo0J"/>
</dbReference>
<reference evidence="3 4" key="1">
    <citation type="submission" date="2015-09" db="EMBL/GenBank/DDBJ databases">
        <authorList>
            <consortium name="Pathogen Informatics"/>
        </authorList>
    </citation>
    <scope>NUCLEOTIDE SEQUENCE [LARGE SCALE GENOMIC DNA]</scope>
    <source>
        <strain evidence="3 4">2789STDY5834960</strain>
    </source>
</reference>
<dbReference type="GO" id="GO:0003677">
    <property type="term" value="F:DNA binding"/>
    <property type="evidence" value="ECO:0007669"/>
    <property type="project" value="InterPro"/>
</dbReference>
<dbReference type="STRING" id="166486.ERS852572_02573"/>
<dbReference type="PaxDb" id="166486-ERS852572_02573"/>
<dbReference type="AlphaFoldDB" id="A0A173V3L0"/>
<evidence type="ECO:0000313" key="4">
    <source>
        <dbReference type="Proteomes" id="UP000095350"/>
    </source>
</evidence>
<dbReference type="Proteomes" id="UP000095350">
    <property type="component" value="Unassembled WGS sequence"/>
</dbReference>
<dbReference type="RefSeq" id="WP_055194967.1">
    <property type="nucleotide sequence ID" value="NZ_CABIYH010000019.1"/>
</dbReference>
<protein>
    <submittedName>
        <fullName evidence="3">Chromosome-partitioning protein parB</fullName>
    </submittedName>
</protein>
<feature type="domain" description="ParB-like N-terminal" evidence="2">
    <location>
        <begin position="34"/>
        <end position="124"/>
    </location>
</feature>
<dbReference type="PANTHER" id="PTHR33375:SF1">
    <property type="entry name" value="CHROMOSOME-PARTITIONING PROTEIN PARB-RELATED"/>
    <property type="match status" value="1"/>
</dbReference>
<dbReference type="PANTHER" id="PTHR33375">
    <property type="entry name" value="CHROMOSOME-PARTITIONING PROTEIN PARB-RELATED"/>
    <property type="match status" value="1"/>
</dbReference>
<dbReference type="Pfam" id="PF02195">
    <property type="entry name" value="ParB_N"/>
    <property type="match status" value="1"/>
</dbReference>
<dbReference type="EMBL" id="CYXZ01000019">
    <property type="protein sequence ID" value="CUN21909.1"/>
    <property type="molecule type" value="Genomic_DNA"/>
</dbReference>
<dbReference type="CDD" id="cd16407">
    <property type="entry name" value="ParB_N_like"/>
    <property type="match status" value="1"/>
</dbReference>
<comment type="similarity">
    <text evidence="1">Belongs to the ParB family.</text>
</comment>
<sequence length="316" mass="36738">MAGRKSDFTLPTNTLDELFSSQEERDEAKLSKIRDIPLEEIDDFPDHPFKVREDEDMFQLVESIKERGVITPATVRQKEDGRYELISGHRRKRACELAGFETLRCEVVDLDRDEATILMVESNFQRSQILPSEKAHAYKMRLDAMKRQGQRTDLTCAPLGDKLVGTKSVMLLADKSDDSKTQIQRYIRLTNLVPELLEFVDEGRIKMRPAVELSYLNEDCQRDLVDEIDLNDCTPSHDQAIRMRKFFEEGKLTTEAISAIMSEEKPNQREKIVLRGDRVRSLIPKNIPINQTEEYVCKALEHYNRFLRNRAERDSR</sequence>
<evidence type="ECO:0000313" key="3">
    <source>
        <dbReference type="EMBL" id="CUN21909.1"/>
    </source>
</evidence>
<dbReference type="OrthoDB" id="9771505at2"/>
<dbReference type="GO" id="GO:0007059">
    <property type="term" value="P:chromosome segregation"/>
    <property type="evidence" value="ECO:0007669"/>
    <property type="project" value="TreeGrafter"/>
</dbReference>
<dbReference type="Gene3D" id="3.90.1530.30">
    <property type="match status" value="1"/>
</dbReference>
<proteinExistence type="inferred from homology"/>
<name>A0A173V3L0_9FIRM</name>
<dbReference type="SUPFAM" id="SSF109709">
    <property type="entry name" value="KorB DNA-binding domain-like"/>
    <property type="match status" value="1"/>
</dbReference>
<evidence type="ECO:0000256" key="1">
    <source>
        <dbReference type="ARBA" id="ARBA00006295"/>
    </source>
</evidence>
<dbReference type="NCBIfam" id="TIGR00180">
    <property type="entry name" value="parB_part"/>
    <property type="match status" value="1"/>
</dbReference>
<organism evidence="3 4">
    <name type="scientific">Roseburia intestinalis</name>
    <dbReference type="NCBI Taxonomy" id="166486"/>
    <lineage>
        <taxon>Bacteria</taxon>
        <taxon>Bacillati</taxon>
        <taxon>Bacillota</taxon>
        <taxon>Clostridia</taxon>
        <taxon>Lachnospirales</taxon>
        <taxon>Lachnospiraceae</taxon>
        <taxon>Roseburia</taxon>
    </lineage>
</organism>
<gene>
    <name evidence="3" type="primary">parB_2</name>
    <name evidence="3" type="ORF">ERS852572_02573</name>
</gene>
<dbReference type="InterPro" id="IPR036086">
    <property type="entry name" value="ParB/Sulfiredoxin_sf"/>
</dbReference>
<evidence type="ECO:0000259" key="2">
    <source>
        <dbReference type="SMART" id="SM00470"/>
    </source>
</evidence>
<dbReference type="SMART" id="SM00470">
    <property type="entry name" value="ParB"/>
    <property type="match status" value="1"/>
</dbReference>
<dbReference type="InterPro" id="IPR050336">
    <property type="entry name" value="Chromosome_partition/occlusion"/>
</dbReference>
<dbReference type="SUPFAM" id="SSF110849">
    <property type="entry name" value="ParB/Sulfiredoxin"/>
    <property type="match status" value="1"/>
</dbReference>